<reference evidence="1 2" key="1">
    <citation type="submission" date="2015-10" db="EMBL/GenBank/DDBJ databases">
        <authorList>
            <person name="Gilbert D.G."/>
        </authorList>
    </citation>
    <scope>NUCLEOTIDE SEQUENCE [LARGE SCALE GENOMIC DNA]</scope>
    <source>
        <strain evidence="1">COMA1</strain>
    </source>
</reference>
<dbReference type="EMBL" id="CZQA01000008">
    <property type="protein sequence ID" value="CUS35241.1"/>
    <property type="molecule type" value="Genomic_DNA"/>
</dbReference>
<accession>A0A0S4LED9</accession>
<name>A0A0S4LED9_9BACT</name>
<dbReference type="Proteomes" id="UP000199032">
    <property type="component" value="Unassembled WGS sequence"/>
</dbReference>
<protein>
    <submittedName>
        <fullName evidence="1">Uncharacterized protein</fullName>
    </submittedName>
</protein>
<dbReference type="STRING" id="1742972.COMA1_20186"/>
<evidence type="ECO:0000313" key="1">
    <source>
        <dbReference type="EMBL" id="CUS35241.1"/>
    </source>
</evidence>
<organism evidence="1 2">
    <name type="scientific">Candidatus Nitrospira nitrosa</name>
    <dbReference type="NCBI Taxonomy" id="1742972"/>
    <lineage>
        <taxon>Bacteria</taxon>
        <taxon>Pseudomonadati</taxon>
        <taxon>Nitrospirota</taxon>
        <taxon>Nitrospiria</taxon>
        <taxon>Nitrospirales</taxon>
        <taxon>Nitrospiraceae</taxon>
        <taxon>Nitrospira</taxon>
    </lineage>
</organism>
<proteinExistence type="predicted"/>
<keyword evidence="2" id="KW-1185">Reference proteome</keyword>
<dbReference type="AlphaFoldDB" id="A0A0S4LED9"/>
<gene>
    <name evidence="1" type="ORF">COMA1_20186</name>
</gene>
<evidence type="ECO:0000313" key="2">
    <source>
        <dbReference type="Proteomes" id="UP000199032"/>
    </source>
</evidence>
<sequence>MPLSIRGQAPDSKEQKGIKCAAEVTDTVLYVWRIRGFFAIHIGQSRLSLVSHNK</sequence>